<dbReference type="AlphaFoldDB" id="A0A1F2WIT4"/>
<comment type="function">
    <text evidence="11">Small subunit of the glutamine-dependent carbamoyl phosphate synthetase (CPSase). CPSase catalyzes the formation of carbamoyl phosphate from the ammonia moiety of glutamine, carbonate, and phosphate donated by ATP, constituting the first step of 2 biosynthetic pathways, one leading to arginine and/or urea and the other to pyrimidine nucleotides. The small subunit (glutamine amidotransferase) binds and cleaves glutamine to supply the large subunit with the substrate ammonia.</text>
</comment>
<dbReference type="UniPathway" id="UPA00068">
    <property type="reaction ID" value="UER00171"/>
</dbReference>
<reference evidence="13 14" key="1">
    <citation type="journal article" date="2016" name="Nat. Commun.">
        <title>Thousands of microbial genomes shed light on interconnected biogeochemical processes in an aquifer system.</title>
        <authorList>
            <person name="Anantharaman K."/>
            <person name="Brown C.T."/>
            <person name="Hug L.A."/>
            <person name="Sharon I."/>
            <person name="Castelle C.J."/>
            <person name="Probst A.J."/>
            <person name="Thomas B.C."/>
            <person name="Singh A."/>
            <person name="Wilkins M.J."/>
            <person name="Karaoz U."/>
            <person name="Brodie E.L."/>
            <person name="Williams K.H."/>
            <person name="Hubbard S.S."/>
            <person name="Banfield J.F."/>
        </authorList>
    </citation>
    <scope>NUCLEOTIDE SEQUENCE [LARGE SCALE GENOMIC DNA]</scope>
</reference>
<evidence type="ECO:0000256" key="8">
    <source>
        <dbReference type="ARBA" id="ARBA00022975"/>
    </source>
</evidence>
<dbReference type="NCBIfam" id="NF009475">
    <property type="entry name" value="PRK12838.1"/>
    <property type="match status" value="1"/>
</dbReference>
<evidence type="ECO:0000256" key="11">
    <source>
        <dbReference type="HAMAP-Rule" id="MF_01209"/>
    </source>
</evidence>
<dbReference type="PRINTS" id="PR00097">
    <property type="entry name" value="ANTSNTHASEII"/>
</dbReference>
<evidence type="ECO:0000256" key="6">
    <source>
        <dbReference type="ARBA" id="ARBA00022840"/>
    </source>
</evidence>
<feature type="active site" evidence="11">
    <location>
        <position position="352"/>
    </location>
</feature>
<dbReference type="Pfam" id="PF00988">
    <property type="entry name" value="CPSase_sm_chain"/>
    <property type="match status" value="1"/>
</dbReference>
<keyword evidence="11" id="KW-0028">Amino-acid biosynthesis</keyword>
<comment type="pathway">
    <text evidence="1 11">Pyrimidine metabolism; UMP biosynthesis via de novo pathway; (S)-dihydroorotate from bicarbonate: step 1/3.</text>
</comment>
<evidence type="ECO:0000256" key="2">
    <source>
        <dbReference type="ARBA" id="ARBA00005077"/>
    </source>
</evidence>
<dbReference type="SMART" id="SM01097">
    <property type="entry name" value="CPSase_sm_chain"/>
    <property type="match status" value="1"/>
</dbReference>
<dbReference type="GO" id="GO:0044205">
    <property type="term" value="P:'de novo' UMP biosynthetic process"/>
    <property type="evidence" value="ECO:0007669"/>
    <property type="project" value="UniProtKB-UniRule"/>
</dbReference>
<dbReference type="GO" id="GO:0005524">
    <property type="term" value="F:ATP binding"/>
    <property type="evidence" value="ECO:0007669"/>
    <property type="project" value="UniProtKB-UniRule"/>
</dbReference>
<comment type="catalytic activity">
    <reaction evidence="9 11">
        <text>hydrogencarbonate + L-glutamine + 2 ATP + H2O = carbamoyl phosphate + L-glutamate + 2 ADP + phosphate + 2 H(+)</text>
        <dbReference type="Rhea" id="RHEA:18633"/>
        <dbReference type="ChEBI" id="CHEBI:15377"/>
        <dbReference type="ChEBI" id="CHEBI:15378"/>
        <dbReference type="ChEBI" id="CHEBI:17544"/>
        <dbReference type="ChEBI" id="CHEBI:29985"/>
        <dbReference type="ChEBI" id="CHEBI:30616"/>
        <dbReference type="ChEBI" id="CHEBI:43474"/>
        <dbReference type="ChEBI" id="CHEBI:58228"/>
        <dbReference type="ChEBI" id="CHEBI:58359"/>
        <dbReference type="ChEBI" id="CHEBI:456216"/>
        <dbReference type="EC" id="6.3.5.5"/>
    </reaction>
</comment>
<name>A0A1F2WIT4_9ACTN</name>
<dbReference type="InterPro" id="IPR035686">
    <property type="entry name" value="CPSase_GATase1"/>
</dbReference>
<dbReference type="SUPFAM" id="SSF52021">
    <property type="entry name" value="Carbamoyl phosphate synthetase, small subunit N-terminal domain"/>
    <property type="match status" value="1"/>
</dbReference>
<dbReference type="InterPro" id="IPR002474">
    <property type="entry name" value="CarbamoylP_synth_ssu_N"/>
</dbReference>
<dbReference type="GO" id="GO:0004359">
    <property type="term" value="F:glutaminase activity"/>
    <property type="evidence" value="ECO:0007669"/>
    <property type="project" value="RHEA"/>
</dbReference>
<dbReference type="GO" id="GO:0006207">
    <property type="term" value="P:'de novo' pyrimidine nucleobase biosynthetic process"/>
    <property type="evidence" value="ECO:0007669"/>
    <property type="project" value="InterPro"/>
</dbReference>
<feature type="binding site" evidence="11">
    <location>
        <position position="243"/>
    </location>
    <ligand>
        <name>L-glutamine</name>
        <dbReference type="ChEBI" id="CHEBI:58359"/>
    </ligand>
</feature>
<feature type="region of interest" description="CPSase" evidence="11">
    <location>
        <begin position="1"/>
        <end position="190"/>
    </location>
</feature>
<dbReference type="STRING" id="1797197.A2Y75_08075"/>
<feature type="domain" description="Carbamoyl-phosphate synthase small subunit N-terminal" evidence="12">
    <location>
        <begin position="2"/>
        <end position="132"/>
    </location>
</feature>
<protein>
    <recommendedName>
        <fullName evidence="11">Carbamoyl phosphate synthase small chain</fullName>
        <ecNumber evidence="11">6.3.5.5</ecNumber>
    </recommendedName>
    <alternativeName>
        <fullName evidence="11">Carbamoyl phosphate synthetase glutamine chain</fullName>
    </alternativeName>
</protein>
<evidence type="ECO:0000313" key="13">
    <source>
        <dbReference type="EMBL" id="OFW56734.1"/>
    </source>
</evidence>
<organism evidence="13 14">
    <name type="scientific">Candidatus Solincola sediminis</name>
    <dbReference type="NCBI Taxonomy" id="1797199"/>
    <lineage>
        <taxon>Bacteria</taxon>
        <taxon>Bacillati</taxon>
        <taxon>Actinomycetota</taxon>
        <taxon>Candidatus Geothermincolia</taxon>
        <taxon>Candidatus Geothermincolales</taxon>
        <taxon>Candidatus Geothermincolaceae</taxon>
        <taxon>Candidatus Solincola</taxon>
    </lineage>
</organism>
<dbReference type="CDD" id="cd01744">
    <property type="entry name" value="GATase1_CPSase"/>
    <property type="match status" value="1"/>
</dbReference>
<dbReference type="GO" id="GO:0004088">
    <property type="term" value="F:carbamoyl-phosphate synthase (glutamine-hydrolyzing) activity"/>
    <property type="evidence" value="ECO:0007669"/>
    <property type="project" value="UniProtKB-UniRule"/>
</dbReference>
<evidence type="ECO:0000256" key="4">
    <source>
        <dbReference type="ARBA" id="ARBA00022598"/>
    </source>
</evidence>
<feature type="binding site" evidence="11">
    <location>
        <position position="46"/>
    </location>
    <ligand>
        <name>L-glutamine</name>
        <dbReference type="ChEBI" id="CHEBI:58359"/>
    </ligand>
</feature>
<feature type="binding site" evidence="11">
    <location>
        <position position="269"/>
    </location>
    <ligand>
        <name>L-glutamine</name>
        <dbReference type="ChEBI" id="CHEBI:58359"/>
    </ligand>
</feature>
<keyword evidence="4 11" id="KW-0436">Ligase</keyword>
<evidence type="ECO:0000259" key="12">
    <source>
        <dbReference type="SMART" id="SM01097"/>
    </source>
</evidence>
<dbReference type="UniPathway" id="UPA00070">
    <property type="reaction ID" value="UER00115"/>
</dbReference>
<evidence type="ECO:0000256" key="10">
    <source>
        <dbReference type="ARBA" id="ARBA00049285"/>
    </source>
</evidence>
<evidence type="ECO:0000256" key="3">
    <source>
        <dbReference type="ARBA" id="ARBA00007800"/>
    </source>
</evidence>
<comment type="catalytic activity">
    <reaction evidence="10 11">
        <text>L-glutamine + H2O = L-glutamate + NH4(+)</text>
        <dbReference type="Rhea" id="RHEA:15889"/>
        <dbReference type="ChEBI" id="CHEBI:15377"/>
        <dbReference type="ChEBI" id="CHEBI:28938"/>
        <dbReference type="ChEBI" id="CHEBI:29985"/>
        <dbReference type="ChEBI" id="CHEBI:58359"/>
    </reaction>
</comment>
<dbReference type="EC" id="6.3.5.5" evidence="11"/>
<dbReference type="PANTHER" id="PTHR43418:SF7">
    <property type="entry name" value="CARBAMOYL-PHOSPHATE SYNTHASE SMALL CHAIN"/>
    <property type="match status" value="1"/>
</dbReference>
<evidence type="ECO:0000256" key="5">
    <source>
        <dbReference type="ARBA" id="ARBA00022741"/>
    </source>
</evidence>
<comment type="caution">
    <text evidence="13">The sequence shown here is derived from an EMBL/GenBank/DDBJ whole genome shotgun (WGS) entry which is preliminary data.</text>
</comment>
<sequence length="382" mass="41570">MKKGVILLEDGKYFPGTPFGASGIRTGELVFNTSMTGYQEILTDPSYKGQIITMTYPLIGNYGVNSEDAESGGPQVEGFVVRECCRYPSNWRATHSLEEYLIEHNIVGIEGVDTRAVTRHIRSRGAMKCIISSEDADLRSLKDELDTAPGIVGLDLVKEVTCQSPYRWEDKNIPPMGAGVLPAISGNGERPLRVVAYDCGIKRNILRILSALGCEVTIVPASATAQAVLEKNPDGVFISNGPGDPEGVPYLVGEVRKLLGVKPIFGICLGHQILGLALGGRTYKLKFGHRGANQPVKDLQRGNILITAQNHGFCVDLETVSGDTEATFINLNDDTLEGFRHKNYPAYCVQFHPEDSPGPHDAVYLFGDFLKDMREARGDGNA</sequence>
<keyword evidence="6 11" id="KW-0067">ATP-binding</keyword>
<comment type="similarity">
    <text evidence="3 11">Belongs to the CarA family.</text>
</comment>
<keyword evidence="5 11" id="KW-0547">Nucleotide-binding</keyword>
<comment type="pathway">
    <text evidence="2 11">Amino-acid biosynthesis; L-arginine biosynthesis; carbamoyl phosphate from bicarbonate: step 1/1.</text>
</comment>
<dbReference type="PRINTS" id="PR00096">
    <property type="entry name" value="GATASE"/>
</dbReference>
<dbReference type="Gene3D" id="3.40.50.880">
    <property type="match status" value="1"/>
</dbReference>
<feature type="binding site" evidence="11">
    <location>
        <position position="241"/>
    </location>
    <ligand>
        <name>L-glutamine</name>
        <dbReference type="ChEBI" id="CHEBI:58359"/>
    </ligand>
</feature>
<feature type="binding site" evidence="11">
    <location>
        <position position="272"/>
    </location>
    <ligand>
        <name>L-glutamine</name>
        <dbReference type="ChEBI" id="CHEBI:58359"/>
    </ligand>
</feature>
<evidence type="ECO:0000256" key="1">
    <source>
        <dbReference type="ARBA" id="ARBA00004812"/>
    </source>
</evidence>
<dbReference type="SUPFAM" id="SSF52317">
    <property type="entry name" value="Class I glutamine amidotransferase-like"/>
    <property type="match status" value="1"/>
</dbReference>
<feature type="binding site" evidence="11">
    <location>
        <position position="313"/>
    </location>
    <ligand>
        <name>L-glutamine</name>
        <dbReference type="ChEBI" id="CHEBI:58359"/>
    </ligand>
</feature>
<proteinExistence type="inferred from homology"/>
<dbReference type="GO" id="GO:0006526">
    <property type="term" value="P:L-arginine biosynthetic process"/>
    <property type="evidence" value="ECO:0007669"/>
    <property type="project" value="UniProtKB-UniRule"/>
</dbReference>
<dbReference type="Pfam" id="PF00117">
    <property type="entry name" value="GATase"/>
    <property type="match status" value="1"/>
</dbReference>
<feature type="active site" description="Nucleophile" evidence="11">
    <location>
        <position position="268"/>
    </location>
</feature>
<dbReference type="InterPro" id="IPR029062">
    <property type="entry name" value="Class_I_gatase-like"/>
</dbReference>
<comment type="subunit">
    <text evidence="11">Composed of two chains; the small (or glutamine) chain promotes the hydrolysis of glutamine to ammonia, which is used by the large (or ammonia) chain to synthesize carbamoyl phosphate. Tetramer of heterodimers (alpha,beta)4.</text>
</comment>
<dbReference type="HAMAP" id="MF_01209">
    <property type="entry name" value="CPSase_S_chain"/>
    <property type="match status" value="1"/>
</dbReference>
<dbReference type="NCBIfam" id="TIGR01368">
    <property type="entry name" value="CPSaseIIsmall"/>
    <property type="match status" value="1"/>
</dbReference>
<keyword evidence="7 11" id="KW-0315">Glutamine amidotransferase</keyword>
<feature type="binding site" evidence="11">
    <location>
        <position position="310"/>
    </location>
    <ligand>
        <name>L-glutamine</name>
        <dbReference type="ChEBI" id="CHEBI:58359"/>
    </ligand>
</feature>
<dbReference type="InterPro" id="IPR036480">
    <property type="entry name" value="CarbP_synth_ssu_N_sf"/>
</dbReference>
<evidence type="ECO:0000256" key="7">
    <source>
        <dbReference type="ARBA" id="ARBA00022962"/>
    </source>
</evidence>
<keyword evidence="8 11" id="KW-0665">Pyrimidine biosynthesis</keyword>
<dbReference type="EMBL" id="MELK01000041">
    <property type="protein sequence ID" value="OFW56734.1"/>
    <property type="molecule type" value="Genomic_DNA"/>
</dbReference>
<dbReference type="InterPro" id="IPR006274">
    <property type="entry name" value="CarbamoylP_synth_ssu"/>
</dbReference>
<dbReference type="Proteomes" id="UP000177876">
    <property type="component" value="Unassembled WGS sequence"/>
</dbReference>
<dbReference type="GO" id="GO:0006541">
    <property type="term" value="P:glutamine metabolic process"/>
    <property type="evidence" value="ECO:0007669"/>
    <property type="project" value="InterPro"/>
</dbReference>
<dbReference type="FunFam" id="3.50.30.20:FF:000001">
    <property type="entry name" value="Carbamoyl-phosphate synthase small chain"/>
    <property type="match status" value="1"/>
</dbReference>
<dbReference type="PROSITE" id="PS51273">
    <property type="entry name" value="GATASE_TYPE_1"/>
    <property type="match status" value="1"/>
</dbReference>
<dbReference type="PANTHER" id="PTHR43418">
    <property type="entry name" value="MULTIFUNCTIONAL TRYPTOPHAN BIOSYNTHESIS PROTEIN-RELATED"/>
    <property type="match status" value="1"/>
</dbReference>
<feature type="active site" evidence="11">
    <location>
        <position position="354"/>
    </location>
</feature>
<evidence type="ECO:0000313" key="14">
    <source>
        <dbReference type="Proteomes" id="UP000177876"/>
    </source>
</evidence>
<accession>A0A1F2WIT4</accession>
<feature type="binding site" evidence="11">
    <location>
        <position position="312"/>
    </location>
    <ligand>
        <name>L-glutamine</name>
        <dbReference type="ChEBI" id="CHEBI:58359"/>
    </ligand>
</feature>
<gene>
    <name evidence="11" type="primary">carA</name>
    <name evidence="13" type="ORF">A2Y75_08075</name>
</gene>
<keyword evidence="11" id="KW-0055">Arginine biosynthesis</keyword>
<dbReference type="PRINTS" id="PR00099">
    <property type="entry name" value="CPSGATASE"/>
</dbReference>
<evidence type="ECO:0000256" key="9">
    <source>
        <dbReference type="ARBA" id="ARBA00048816"/>
    </source>
</evidence>
<dbReference type="InterPro" id="IPR017926">
    <property type="entry name" value="GATASE"/>
</dbReference>
<dbReference type="InterPro" id="IPR050472">
    <property type="entry name" value="Anth_synth/Amidotransfase"/>
</dbReference>
<dbReference type="Gene3D" id="3.50.30.20">
    <property type="entry name" value="Carbamoyl-phosphate synthase small subunit, N-terminal domain"/>
    <property type="match status" value="1"/>
</dbReference>